<evidence type="ECO:0000256" key="1">
    <source>
        <dbReference type="SAM" id="MobiDB-lite"/>
    </source>
</evidence>
<organism evidence="3">
    <name type="scientific">Sesamum radiatum</name>
    <name type="common">Black benniseed</name>
    <dbReference type="NCBI Taxonomy" id="300843"/>
    <lineage>
        <taxon>Eukaryota</taxon>
        <taxon>Viridiplantae</taxon>
        <taxon>Streptophyta</taxon>
        <taxon>Embryophyta</taxon>
        <taxon>Tracheophyta</taxon>
        <taxon>Spermatophyta</taxon>
        <taxon>Magnoliopsida</taxon>
        <taxon>eudicotyledons</taxon>
        <taxon>Gunneridae</taxon>
        <taxon>Pentapetalae</taxon>
        <taxon>asterids</taxon>
        <taxon>lamiids</taxon>
        <taxon>Lamiales</taxon>
        <taxon>Pedaliaceae</taxon>
        <taxon>Sesamum</taxon>
    </lineage>
</organism>
<dbReference type="PANTHER" id="PTHR33345:SF4">
    <property type="entry name" value="MBD DOMAIN-CONTAINING PROTEIN"/>
    <property type="match status" value="1"/>
</dbReference>
<accession>A0AAW2UB55</accession>
<reference evidence="3" key="2">
    <citation type="journal article" date="2024" name="Plant">
        <title>Genomic evolution and insights into agronomic trait innovations of Sesamum species.</title>
        <authorList>
            <person name="Miao H."/>
            <person name="Wang L."/>
            <person name="Qu L."/>
            <person name="Liu H."/>
            <person name="Sun Y."/>
            <person name="Le M."/>
            <person name="Wang Q."/>
            <person name="Wei S."/>
            <person name="Zheng Y."/>
            <person name="Lin W."/>
            <person name="Duan Y."/>
            <person name="Cao H."/>
            <person name="Xiong S."/>
            <person name="Wang X."/>
            <person name="Wei L."/>
            <person name="Li C."/>
            <person name="Ma Q."/>
            <person name="Ju M."/>
            <person name="Zhao R."/>
            <person name="Li G."/>
            <person name="Mu C."/>
            <person name="Tian Q."/>
            <person name="Mei H."/>
            <person name="Zhang T."/>
            <person name="Gao T."/>
            <person name="Zhang H."/>
        </authorList>
    </citation>
    <scope>NUCLEOTIDE SEQUENCE</scope>
    <source>
        <strain evidence="3">G02</strain>
    </source>
</reference>
<dbReference type="AlphaFoldDB" id="A0AAW2UB55"/>
<feature type="region of interest" description="Disordered" evidence="1">
    <location>
        <begin position="186"/>
        <end position="206"/>
    </location>
</feature>
<evidence type="ECO:0000313" key="3">
    <source>
        <dbReference type="EMBL" id="KAL0414520.1"/>
    </source>
</evidence>
<protein>
    <recommendedName>
        <fullName evidence="2">DUF7081 domain-containing protein</fullName>
    </recommendedName>
</protein>
<dbReference type="InterPro" id="IPR055508">
    <property type="entry name" value="DUF7081"/>
</dbReference>
<name>A0AAW2UB55_SESRA</name>
<dbReference type="EMBL" id="JACGWJ010000006">
    <property type="protein sequence ID" value="KAL0414520.1"/>
    <property type="molecule type" value="Genomic_DNA"/>
</dbReference>
<feature type="domain" description="DUF7081" evidence="2">
    <location>
        <begin position="33"/>
        <end position="124"/>
    </location>
</feature>
<dbReference type="PANTHER" id="PTHR33345">
    <property type="entry name" value="ADAPTER PROTEIN, PUTATIVE-RELATED"/>
    <property type="match status" value="1"/>
</dbReference>
<evidence type="ECO:0000259" key="2">
    <source>
        <dbReference type="Pfam" id="PF23299"/>
    </source>
</evidence>
<sequence>MRTVSGLMDVDVSDSANGGSNWMSKDGSFLRPPVQRGESGEGLPYAPADWPNAGDVWTWKVGNKISPSGYYTHRFLIAPKRLQKSPTRKIWLGSKPSIIRFLQSEFPEADIDTFFASFTWEIPAERGSVRKGTTDGFGSANTEEGLICDSVAMPHFMGMYLTEYVISRLSSPAILIEVHFSITAKKRPPSQRGTTEEESGGQILRRTRNSTRKLTWCMDQDTTSSMDPPLSARVSADVLSSHTTPNENDKACDPDIAACPVQNPAGWSFLGCRPQDPNSRADHQTEMTTDGFDSYLNSLDEVLSQSIPRAPKSGSALSEMEDFKKARKELSSLIAMDFPSLITSNKLPEVTNLSSKLQSDPHLSPKELSMLNLIQEIPSTSKCFLDAKQVTAEANKFFMELEANKGLITALKRKYMLSKDKIALLQAEDVAASSTIQEIDDEIAILQSRRATLAKVVKRNQEKIAAELASAQKRVSDSIPKIVNEVQMANSERSEWELKQKEAAKQEAEILIKFAPLERFSFMH</sequence>
<dbReference type="Pfam" id="PF23299">
    <property type="entry name" value="DUF7081"/>
    <property type="match status" value="1"/>
</dbReference>
<proteinExistence type="predicted"/>
<comment type="caution">
    <text evidence="3">The sequence shown here is derived from an EMBL/GenBank/DDBJ whole genome shotgun (WGS) entry which is preliminary data.</text>
</comment>
<reference evidence="3" key="1">
    <citation type="submission" date="2020-06" db="EMBL/GenBank/DDBJ databases">
        <authorList>
            <person name="Li T."/>
            <person name="Hu X."/>
            <person name="Zhang T."/>
            <person name="Song X."/>
            <person name="Zhang H."/>
            <person name="Dai N."/>
            <person name="Sheng W."/>
            <person name="Hou X."/>
            <person name="Wei L."/>
        </authorList>
    </citation>
    <scope>NUCLEOTIDE SEQUENCE</scope>
    <source>
        <strain evidence="3">G02</strain>
        <tissue evidence="3">Leaf</tissue>
    </source>
</reference>
<gene>
    <name evidence="3" type="ORF">Sradi_1653700</name>
</gene>